<evidence type="ECO:0008006" key="4">
    <source>
        <dbReference type="Google" id="ProtNLM"/>
    </source>
</evidence>
<evidence type="ECO:0000313" key="2">
    <source>
        <dbReference type="EMBL" id="QAA81376.1"/>
    </source>
</evidence>
<dbReference type="EMBL" id="CP034951">
    <property type="protein sequence ID" value="QAA81376.1"/>
    <property type="molecule type" value="Genomic_DNA"/>
</dbReference>
<name>A0A410G283_9FLAO</name>
<keyword evidence="3" id="KW-1185">Reference proteome</keyword>
<dbReference type="CDD" id="cd00093">
    <property type="entry name" value="HTH_XRE"/>
    <property type="match status" value="1"/>
</dbReference>
<dbReference type="KEGG" id="aev:EI546_06380"/>
<evidence type="ECO:0000313" key="3">
    <source>
        <dbReference type="Proteomes" id="UP000285517"/>
    </source>
</evidence>
<keyword evidence="1" id="KW-0175">Coiled coil</keyword>
<dbReference type="OrthoDB" id="796548at2"/>
<dbReference type="RefSeq" id="WP_128249764.1">
    <property type="nucleotide sequence ID" value="NZ_CP034951.1"/>
</dbReference>
<evidence type="ECO:0000256" key="1">
    <source>
        <dbReference type="SAM" id="Coils"/>
    </source>
</evidence>
<dbReference type="InterPro" id="IPR001387">
    <property type="entry name" value="Cro/C1-type_HTH"/>
</dbReference>
<dbReference type="SUPFAM" id="SSF47413">
    <property type="entry name" value="lambda repressor-like DNA-binding domains"/>
    <property type="match status" value="1"/>
</dbReference>
<dbReference type="Proteomes" id="UP000285517">
    <property type="component" value="Chromosome"/>
</dbReference>
<protein>
    <recommendedName>
        <fullName evidence="4">XRE family transcriptional regulator</fullName>
    </recommendedName>
</protein>
<dbReference type="AlphaFoldDB" id="A0A410G283"/>
<proteinExistence type="predicted"/>
<organism evidence="2 3">
    <name type="scientific">Aequorivita ciconiae</name>
    <dbReference type="NCBI Taxonomy" id="2494375"/>
    <lineage>
        <taxon>Bacteria</taxon>
        <taxon>Pseudomonadati</taxon>
        <taxon>Bacteroidota</taxon>
        <taxon>Flavobacteriia</taxon>
        <taxon>Flavobacteriales</taxon>
        <taxon>Flavobacteriaceae</taxon>
        <taxon>Aequorivita</taxon>
    </lineage>
</organism>
<dbReference type="GO" id="GO:0003677">
    <property type="term" value="F:DNA binding"/>
    <property type="evidence" value="ECO:0007669"/>
    <property type="project" value="InterPro"/>
</dbReference>
<sequence length="134" mass="15719">MKNNTDISVRLTKLIDSLGITRNEFAKNLGYDRTQGIYDMTKGKAKPSFDFFERLLNSEYSEIINIEWLLTGKGEMLKKTGADPLEKKPPEDERDQYLITLQQKHIEKLEKEIEQLKKELEPQNNYRNVAEPDR</sequence>
<reference evidence="2 3" key="1">
    <citation type="submission" date="2019-01" db="EMBL/GenBank/DDBJ databases">
        <title>Complete genome sequencing of Aequorivita sp. H23M31.</title>
        <authorList>
            <person name="Bae J.-W."/>
        </authorList>
    </citation>
    <scope>NUCLEOTIDE SEQUENCE [LARGE SCALE GENOMIC DNA]</scope>
    <source>
        <strain evidence="2 3">H23M31</strain>
    </source>
</reference>
<accession>A0A410G283</accession>
<gene>
    <name evidence="2" type="ORF">EI546_06380</name>
</gene>
<feature type="coiled-coil region" evidence="1">
    <location>
        <begin position="99"/>
        <end position="126"/>
    </location>
</feature>
<dbReference type="InterPro" id="IPR010982">
    <property type="entry name" value="Lambda_DNA-bd_dom_sf"/>
</dbReference>